<evidence type="ECO:0000256" key="1">
    <source>
        <dbReference type="ARBA" id="ARBA00006914"/>
    </source>
</evidence>
<feature type="region of interest" description="Disordered" evidence="5">
    <location>
        <begin position="213"/>
        <end position="269"/>
    </location>
</feature>
<keyword evidence="3 4" id="KW-0067">ATP-binding</keyword>
<comment type="caution">
    <text evidence="7">The sequence shown here is derived from an EMBL/GenBank/DDBJ whole genome shotgun (WGS) entry which is preliminary data.</text>
</comment>
<dbReference type="PROSITE" id="PS00674">
    <property type="entry name" value="AAA"/>
    <property type="match status" value="1"/>
</dbReference>
<dbReference type="Gene3D" id="1.10.8.60">
    <property type="match status" value="1"/>
</dbReference>
<feature type="domain" description="AAA+ ATPase" evidence="6">
    <location>
        <begin position="370"/>
        <end position="508"/>
    </location>
</feature>
<dbReference type="SUPFAM" id="SSF52540">
    <property type="entry name" value="P-loop containing nucleoside triphosphate hydrolases"/>
    <property type="match status" value="1"/>
</dbReference>
<dbReference type="InterPro" id="IPR003960">
    <property type="entry name" value="ATPase_AAA_CS"/>
</dbReference>
<dbReference type="AlphaFoldDB" id="A0AAW1NKX6"/>
<sequence>MYDSCPNGQQLRQLIFSAEAADRAQVVSKSKAAWLQVQCFLLVHTLQDPGAWQCTARLRSLSQARLTALARTDHEHREAQAKKWLAAVNISDILPLAASQDSDLDSALNKDEGVPKPPASGGQQTTLTSKWAGANSTKAPLHKPLPLEAPPPVPSHGPSPVLPAHHQPHNMNGHNENQDRNVIEIDMQDSPEQAPAGAAGFQTARVKLAADMRKQGRKLQPQDLSSGPMFPGSHGGFNAGVPRAGLTRGGGGQSRSNPNAAGGGGRRGQGFIPPFVNKALAAQEGAEEPSPFSPKTLEMLADPQTGELPEALQKLDPHILELVCAEVLDSGAGSVAWEDIAGQDPAKRLVQELIVWPMLNPHLFKGARAPPKGLLLFGPPGTGKTLLGKAIASNIRATFFNISASSLTSKWIGEGEKMVRTLFAVAGALQPAVIFIDEIDSILSARKSDGEHEASRRLKTEMLVQMEGCDPSSADRRVLLVGATNRPEELDEAARRRMPKQLYIPLPCADARRALLARHLGTHAGIVSALTAEDSDKLVMRTDGYSGSDMRALIQEACQGPVRDAVAQKGAAVAEIAESDLRPVVLRDFQVAARAQRASVEPAEVVRYEDYDRKHGAQYASDVMAAMDEEDW</sequence>
<feature type="compositionally biased region" description="Polar residues" evidence="5">
    <location>
        <begin position="121"/>
        <end position="138"/>
    </location>
</feature>
<reference evidence="7 8" key="1">
    <citation type="journal article" date="2024" name="Nat. Commun.">
        <title>Phylogenomics reveals the evolutionary origins of lichenization in chlorophyte algae.</title>
        <authorList>
            <person name="Puginier C."/>
            <person name="Libourel C."/>
            <person name="Otte J."/>
            <person name="Skaloud P."/>
            <person name="Haon M."/>
            <person name="Grisel S."/>
            <person name="Petersen M."/>
            <person name="Berrin J.G."/>
            <person name="Delaux P.M."/>
            <person name="Dal Grande F."/>
            <person name="Keller J."/>
        </authorList>
    </citation>
    <scope>NUCLEOTIDE SEQUENCE [LARGE SCALE GENOMIC DNA]</scope>
    <source>
        <strain evidence="7 8">SAG 2036</strain>
    </source>
</reference>
<accession>A0AAW1NKX6</accession>
<dbReference type="EMBL" id="JALJOQ010000233">
    <property type="protein sequence ID" value="KAK9788153.1"/>
    <property type="molecule type" value="Genomic_DNA"/>
</dbReference>
<evidence type="ECO:0000259" key="6">
    <source>
        <dbReference type="SMART" id="SM00382"/>
    </source>
</evidence>
<organism evidence="7 8">
    <name type="scientific">Symbiochloris irregularis</name>
    <dbReference type="NCBI Taxonomy" id="706552"/>
    <lineage>
        <taxon>Eukaryota</taxon>
        <taxon>Viridiplantae</taxon>
        <taxon>Chlorophyta</taxon>
        <taxon>core chlorophytes</taxon>
        <taxon>Trebouxiophyceae</taxon>
        <taxon>Trebouxiales</taxon>
        <taxon>Trebouxiaceae</taxon>
        <taxon>Symbiochloris</taxon>
    </lineage>
</organism>
<keyword evidence="8" id="KW-1185">Reference proteome</keyword>
<evidence type="ECO:0000256" key="2">
    <source>
        <dbReference type="ARBA" id="ARBA00022741"/>
    </source>
</evidence>
<evidence type="ECO:0000256" key="5">
    <source>
        <dbReference type="SAM" id="MobiDB-lite"/>
    </source>
</evidence>
<dbReference type="InterPro" id="IPR041569">
    <property type="entry name" value="AAA_lid_3"/>
</dbReference>
<dbReference type="GO" id="GO:0005524">
    <property type="term" value="F:ATP binding"/>
    <property type="evidence" value="ECO:0007669"/>
    <property type="project" value="UniProtKB-KW"/>
</dbReference>
<evidence type="ECO:0000256" key="3">
    <source>
        <dbReference type="ARBA" id="ARBA00022840"/>
    </source>
</evidence>
<dbReference type="Proteomes" id="UP001465755">
    <property type="component" value="Unassembled WGS sequence"/>
</dbReference>
<protein>
    <recommendedName>
        <fullName evidence="6">AAA+ ATPase domain-containing protein</fullName>
    </recommendedName>
</protein>
<dbReference type="FunFam" id="3.40.50.300:FF:000093">
    <property type="entry name" value="Fidgetin-like 1"/>
    <property type="match status" value="1"/>
</dbReference>
<dbReference type="InterPro" id="IPR050304">
    <property type="entry name" value="MT-severing_AAA_ATPase"/>
</dbReference>
<dbReference type="PANTHER" id="PTHR23074">
    <property type="entry name" value="AAA DOMAIN-CONTAINING"/>
    <property type="match status" value="1"/>
</dbReference>
<name>A0AAW1NKX6_9CHLO</name>
<comment type="similarity">
    <text evidence="1 4">Belongs to the AAA ATPase family.</text>
</comment>
<dbReference type="InterPro" id="IPR003593">
    <property type="entry name" value="AAA+_ATPase"/>
</dbReference>
<gene>
    <name evidence="7" type="ORF">WJX73_010857</name>
</gene>
<dbReference type="InterPro" id="IPR027417">
    <property type="entry name" value="P-loop_NTPase"/>
</dbReference>
<dbReference type="SMART" id="SM00382">
    <property type="entry name" value="AAA"/>
    <property type="match status" value="1"/>
</dbReference>
<dbReference type="FunFam" id="1.10.8.60:FF:000022">
    <property type="entry name" value="Fidgetin like 1"/>
    <property type="match status" value="1"/>
</dbReference>
<dbReference type="Pfam" id="PF17862">
    <property type="entry name" value="AAA_lid_3"/>
    <property type="match status" value="1"/>
</dbReference>
<dbReference type="PANTHER" id="PTHR23074:SF17">
    <property type="entry name" value="FIDGETIN-LIKE PROTEIN 1"/>
    <property type="match status" value="1"/>
</dbReference>
<proteinExistence type="inferred from homology"/>
<dbReference type="Gene3D" id="3.40.50.300">
    <property type="entry name" value="P-loop containing nucleotide triphosphate hydrolases"/>
    <property type="match status" value="1"/>
</dbReference>
<feature type="region of interest" description="Disordered" evidence="5">
    <location>
        <begin position="104"/>
        <end position="176"/>
    </location>
</feature>
<evidence type="ECO:0000313" key="7">
    <source>
        <dbReference type="EMBL" id="KAK9788153.1"/>
    </source>
</evidence>
<evidence type="ECO:0000256" key="4">
    <source>
        <dbReference type="RuleBase" id="RU003651"/>
    </source>
</evidence>
<dbReference type="InterPro" id="IPR003959">
    <property type="entry name" value="ATPase_AAA_core"/>
</dbReference>
<dbReference type="GO" id="GO:0016887">
    <property type="term" value="F:ATP hydrolysis activity"/>
    <property type="evidence" value="ECO:0007669"/>
    <property type="project" value="InterPro"/>
</dbReference>
<dbReference type="Pfam" id="PF00004">
    <property type="entry name" value="AAA"/>
    <property type="match status" value="1"/>
</dbReference>
<evidence type="ECO:0000313" key="8">
    <source>
        <dbReference type="Proteomes" id="UP001465755"/>
    </source>
</evidence>
<keyword evidence="2 4" id="KW-0547">Nucleotide-binding</keyword>
<feature type="compositionally biased region" description="Pro residues" evidence="5">
    <location>
        <begin position="147"/>
        <end position="161"/>
    </location>
</feature>